<keyword evidence="3" id="KW-1185">Reference proteome</keyword>
<feature type="transmembrane region" description="Helical" evidence="1">
    <location>
        <begin position="194"/>
        <end position="216"/>
    </location>
</feature>
<dbReference type="Proteomes" id="UP001050975">
    <property type="component" value="Unassembled WGS sequence"/>
</dbReference>
<feature type="transmembrane region" description="Helical" evidence="1">
    <location>
        <begin position="140"/>
        <end position="159"/>
    </location>
</feature>
<evidence type="ECO:0000313" key="2">
    <source>
        <dbReference type="EMBL" id="GET39415.1"/>
    </source>
</evidence>
<proteinExistence type="predicted"/>
<dbReference type="EMBL" id="BLAY01000065">
    <property type="protein sequence ID" value="GET39415.1"/>
    <property type="molecule type" value="Genomic_DNA"/>
</dbReference>
<keyword evidence="1" id="KW-0472">Membrane</keyword>
<protein>
    <recommendedName>
        <fullName evidence="4">O-antigen polymerase</fullName>
    </recommendedName>
</protein>
<feature type="transmembrane region" description="Helical" evidence="1">
    <location>
        <begin position="401"/>
        <end position="420"/>
    </location>
</feature>
<feature type="transmembrane region" description="Helical" evidence="1">
    <location>
        <begin position="232"/>
        <end position="258"/>
    </location>
</feature>
<feature type="transmembrane region" description="Helical" evidence="1">
    <location>
        <begin position="359"/>
        <end position="381"/>
    </location>
</feature>
<keyword evidence="1" id="KW-0812">Transmembrane</keyword>
<name>A0AAV3XH09_9CYAN</name>
<evidence type="ECO:0000256" key="1">
    <source>
        <dbReference type="SAM" id="Phobius"/>
    </source>
</evidence>
<evidence type="ECO:0000313" key="3">
    <source>
        <dbReference type="Proteomes" id="UP001050975"/>
    </source>
</evidence>
<accession>A0AAV3XH09</accession>
<comment type="caution">
    <text evidence="2">The sequence shown here is derived from an EMBL/GenBank/DDBJ whole genome shotgun (WGS) entry which is preliminary data.</text>
</comment>
<sequence>MYSPIALLAAIAWIPTVLYLFQRFPPQRAVIVSFIAAWLFLPVINYTLPGIPDITKMNTTCYGILLATVLYDAGRITSFKFGWLDLPMLSWCLCPLASSIANDLGLYNGFSSVLDQTMTWGVPYFLGRIYLANLAGMRQLAIGVFIGGLAYVPLCIYEVRLSPQLHLMIYGYYPGGVEYFIQSMRAGGFRPMVFMNHGLMVAAWMMAATLTGIWLWKSGTIKHVWNIPIQRLVIVMLITFVLCKSSGAYILLVLGIVLLFSSSWLRTAIPVFLLILGMSLYLYQGVTGTVSGEQIYDMAVKITNEERAESLKFRLDQEIPLSEKARQRIIFGWGGFGRNRVITRDWKGDLVDKSVTDSLWIIVFGVNGVVGLVSITASMLLPPASLFILRYPASTWFHPKVAPAAVLAVALILYMLDCIINAMTNPVFALISGAISGLVLKEARTNQVTGTRLSPSRRSLAQARPN</sequence>
<feature type="transmembrane region" description="Helical" evidence="1">
    <location>
        <begin position="29"/>
        <end position="48"/>
    </location>
</feature>
<keyword evidence="1" id="KW-1133">Transmembrane helix</keyword>
<evidence type="ECO:0008006" key="4">
    <source>
        <dbReference type="Google" id="ProtNLM"/>
    </source>
</evidence>
<feature type="transmembrane region" description="Helical" evidence="1">
    <location>
        <begin position="6"/>
        <end position="22"/>
    </location>
</feature>
<dbReference type="RefSeq" id="WP_226584748.1">
    <property type="nucleotide sequence ID" value="NZ_BLAY01000065.1"/>
</dbReference>
<reference evidence="2" key="1">
    <citation type="submission" date="2019-10" db="EMBL/GenBank/DDBJ databases">
        <title>Draft genome sequece of Microseira wollei NIES-4236.</title>
        <authorList>
            <person name="Yamaguchi H."/>
            <person name="Suzuki S."/>
            <person name="Kawachi M."/>
        </authorList>
    </citation>
    <scope>NUCLEOTIDE SEQUENCE</scope>
    <source>
        <strain evidence="2">NIES-4236</strain>
    </source>
</reference>
<dbReference type="AlphaFoldDB" id="A0AAV3XH09"/>
<feature type="transmembrane region" description="Helical" evidence="1">
    <location>
        <begin position="264"/>
        <end position="283"/>
    </location>
</feature>
<organism evidence="2 3">
    <name type="scientific">Microseira wollei NIES-4236</name>
    <dbReference type="NCBI Taxonomy" id="2530354"/>
    <lineage>
        <taxon>Bacteria</taxon>
        <taxon>Bacillati</taxon>
        <taxon>Cyanobacteriota</taxon>
        <taxon>Cyanophyceae</taxon>
        <taxon>Oscillatoriophycideae</taxon>
        <taxon>Aerosakkonematales</taxon>
        <taxon>Aerosakkonemataceae</taxon>
        <taxon>Microseira</taxon>
    </lineage>
</organism>
<gene>
    <name evidence="2" type="ORF">MiSe_41840</name>
</gene>